<accession>A0A6P8HYH4</accession>
<evidence type="ECO:0000313" key="2">
    <source>
        <dbReference type="Proteomes" id="UP000515163"/>
    </source>
</evidence>
<dbReference type="InterPro" id="IPR038622">
    <property type="entry name" value="CDPS_sf"/>
</dbReference>
<name>A0A6P8HYH4_ACTTE</name>
<dbReference type="OrthoDB" id="5983473at2759"/>
<proteinExistence type="predicted"/>
<dbReference type="AlphaFoldDB" id="A0A6P8HYH4"/>
<reference evidence="3" key="1">
    <citation type="submission" date="2025-08" db="UniProtKB">
        <authorList>
            <consortium name="RefSeq"/>
        </authorList>
    </citation>
    <scope>IDENTIFICATION</scope>
    <source>
        <tissue evidence="3">Tentacle</tissue>
    </source>
</reference>
<dbReference type="InterPro" id="IPR030903">
    <property type="entry name" value="CDPS"/>
</dbReference>
<keyword evidence="1" id="KW-0808">Transferase</keyword>
<organism evidence="2 3">
    <name type="scientific">Actinia tenebrosa</name>
    <name type="common">Australian red waratah sea anemone</name>
    <dbReference type="NCBI Taxonomy" id="6105"/>
    <lineage>
        <taxon>Eukaryota</taxon>
        <taxon>Metazoa</taxon>
        <taxon>Cnidaria</taxon>
        <taxon>Anthozoa</taxon>
        <taxon>Hexacorallia</taxon>
        <taxon>Actiniaria</taxon>
        <taxon>Actiniidae</taxon>
        <taxon>Actinia</taxon>
    </lineage>
</organism>
<dbReference type="GO" id="GO:0016755">
    <property type="term" value="F:aminoacyltransferase activity"/>
    <property type="evidence" value="ECO:0007669"/>
    <property type="project" value="InterPro"/>
</dbReference>
<dbReference type="Pfam" id="PF16715">
    <property type="entry name" value="CDPS"/>
    <property type="match status" value="1"/>
</dbReference>
<dbReference type="GeneID" id="116297342"/>
<evidence type="ECO:0000313" key="3">
    <source>
        <dbReference type="RefSeq" id="XP_031561424.1"/>
    </source>
</evidence>
<dbReference type="Gene3D" id="3.40.50.11710">
    <property type="entry name" value="Cyclodipeptide synthase"/>
    <property type="match status" value="1"/>
</dbReference>
<dbReference type="RefSeq" id="XP_031561424.1">
    <property type="nucleotide sequence ID" value="XM_031705564.1"/>
</dbReference>
<dbReference type="KEGG" id="aten:116297342"/>
<sequence>MADLQIVFRNGQKFLENRRTILLGISPGNPHYYKKENLQKLFSLVKDKSDKVLLFLPDKLTEHNFKAVGSTNPEKSARANVNRLRNKCKDVMKQIGCDEEKFSFVKWVEDVEPCPAYTEAFQSIRDLYQENEKFRFDIQEMTQSALTSIQKNREKVPDAPALPDDTSVIDIEEGAIFLQKEIAFFMTLPRIYANCEEFVFVYHLPCPVLEKYCCGVYDGIVKPFIGIVVVH</sequence>
<gene>
    <name evidence="3" type="primary">LOC116297342</name>
</gene>
<keyword evidence="2" id="KW-1185">Reference proteome</keyword>
<dbReference type="Proteomes" id="UP000515163">
    <property type="component" value="Unplaced"/>
</dbReference>
<dbReference type="NCBIfam" id="TIGR04539">
    <property type="entry name" value="tRNA_cyclodipep"/>
    <property type="match status" value="1"/>
</dbReference>
<dbReference type="InParanoid" id="A0A6P8HYH4"/>
<protein>
    <submittedName>
        <fullName evidence="3">Uncharacterized protein LOC116297342</fullName>
    </submittedName>
</protein>
<evidence type="ECO:0000256" key="1">
    <source>
        <dbReference type="ARBA" id="ARBA00022679"/>
    </source>
</evidence>